<comment type="caution">
    <text evidence="5">The sequence shown here is derived from an EMBL/GenBank/DDBJ whole genome shotgun (WGS) entry which is preliminary data.</text>
</comment>
<feature type="domain" description="Glucose-methanol-choline oxidoreductase N-terminal" evidence="4">
    <location>
        <begin position="259"/>
        <end position="273"/>
    </location>
</feature>
<dbReference type="GO" id="GO:0016614">
    <property type="term" value="F:oxidoreductase activity, acting on CH-OH group of donors"/>
    <property type="evidence" value="ECO:0007669"/>
    <property type="project" value="InterPro"/>
</dbReference>
<evidence type="ECO:0000259" key="4">
    <source>
        <dbReference type="PROSITE" id="PS00624"/>
    </source>
</evidence>
<dbReference type="PIRSF" id="PIRSF000137">
    <property type="entry name" value="Alcohol_oxidase"/>
    <property type="match status" value="1"/>
</dbReference>
<dbReference type="PANTHER" id="PTHR11552">
    <property type="entry name" value="GLUCOSE-METHANOL-CHOLINE GMC OXIDOREDUCTASE"/>
    <property type="match status" value="1"/>
</dbReference>
<dbReference type="Proteomes" id="UP001265746">
    <property type="component" value="Unassembled WGS sequence"/>
</dbReference>
<proteinExistence type="inferred from homology"/>
<dbReference type="PANTHER" id="PTHR11552:SF123">
    <property type="entry name" value="GMC OXIDOREDUCTASE (AFU_ORTHOLOGUE AFUA_2G01770)-RELATED"/>
    <property type="match status" value="1"/>
</dbReference>
<sequence>MMASSTYDYIIVGGGLSGCVLASRLRQYKSGSKILLIEAGQDTRSRTDILQPDILNLGGELDWTYPTEPQASLGGRSIVYNAGKGLGGGTLINSGLQGGWTRGSSADYDEWAEVVGDARWSYTGQLPYIKKTEEWFDDSNPEQHGKDGPIAIASAVSTNRKFPLTEPIAAAWDELGVPALPKFDQNTGDNLGRAYICEARREGKRQYSARNYPLDGVEVLAGTLVKEVVVDRAGAPRATGVELADGKVISGAEVIVCAGTFRSPQLLLLSGIGDTAHLKEHGIEGLVDLPEVGRGLHDHMSFYQFWKLKNPERGYTLGSANPLFQQPGFAMGIPLDWIVSTDVPHDQLAKAIERDDGKVPDAATHRLLREPRTHIETVVLYFKLPIPGVEPDAEHLTTLTIPFLPTSRGSVTLKSADPQASPKIDLNFLATETDRCVYREGLRTLTRLMLQTKFGKEYIAGESVPPVPGMEAVSLDDCDEKLDRRVALAGVTTWHSGGTCAMGKVVDAEFRVKGVKRLRVVDASVIPIPLSAHIQAPVYAMTEQAAAIISGAA</sequence>
<evidence type="ECO:0000313" key="5">
    <source>
        <dbReference type="EMBL" id="KAK2606943.1"/>
    </source>
</evidence>
<comment type="cofactor">
    <cofactor evidence="3">
        <name>FAD</name>
        <dbReference type="ChEBI" id="CHEBI:57692"/>
    </cofactor>
</comment>
<accession>A0AAD9SGH9</accession>
<keyword evidence="6" id="KW-1185">Reference proteome</keyword>
<organism evidence="5 6">
    <name type="scientific">Phomopsis amygdali</name>
    <name type="common">Fusicoccum amygdali</name>
    <dbReference type="NCBI Taxonomy" id="1214568"/>
    <lineage>
        <taxon>Eukaryota</taxon>
        <taxon>Fungi</taxon>
        <taxon>Dikarya</taxon>
        <taxon>Ascomycota</taxon>
        <taxon>Pezizomycotina</taxon>
        <taxon>Sordariomycetes</taxon>
        <taxon>Sordariomycetidae</taxon>
        <taxon>Diaporthales</taxon>
        <taxon>Diaporthaceae</taxon>
        <taxon>Diaporthe</taxon>
    </lineage>
</organism>
<evidence type="ECO:0000256" key="1">
    <source>
        <dbReference type="ARBA" id="ARBA00010790"/>
    </source>
</evidence>
<dbReference type="GO" id="GO:0050660">
    <property type="term" value="F:flavin adenine dinucleotide binding"/>
    <property type="evidence" value="ECO:0007669"/>
    <property type="project" value="InterPro"/>
</dbReference>
<evidence type="ECO:0000256" key="3">
    <source>
        <dbReference type="PIRSR" id="PIRSR000137-2"/>
    </source>
</evidence>
<gene>
    <name evidence="5" type="ORF">N8I77_005662</name>
</gene>
<feature type="binding site" evidence="3">
    <location>
        <position position="225"/>
    </location>
    <ligand>
        <name>FAD</name>
        <dbReference type="ChEBI" id="CHEBI:57692"/>
    </ligand>
</feature>
<dbReference type="Gene3D" id="3.30.560.10">
    <property type="entry name" value="Glucose Oxidase, domain 3"/>
    <property type="match status" value="1"/>
</dbReference>
<feature type="active site" description="Proton donor" evidence="2">
    <location>
        <position position="495"/>
    </location>
</feature>
<keyword evidence="3" id="KW-0285">Flavoprotein</keyword>
<dbReference type="InterPro" id="IPR007867">
    <property type="entry name" value="GMC_OxRtase_C"/>
</dbReference>
<evidence type="ECO:0000313" key="6">
    <source>
        <dbReference type="Proteomes" id="UP001265746"/>
    </source>
</evidence>
<dbReference type="InterPro" id="IPR000172">
    <property type="entry name" value="GMC_OxRdtase_N"/>
</dbReference>
<keyword evidence="3" id="KW-0274">FAD</keyword>
<dbReference type="PROSITE" id="PS00624">
    <property type="entry name" value="GMC_OXRED_2"/>
    <property type="match status" value="1"/>
</dbReference>
<dbReference type="EMBL" id="JAUJFL010000003">
    <property type="protein sequence ID" value="KAK2606943.1"/>
    <property type="molecule type" value="Genomic_DNA"/>
</dbReference>
<protein>
    <recommendedName>
        <fullName evidence="4">Glucose-methanol-choline oxidoreductase N-terminal domain-containing protein</fullName>
    </recommendedName>
</protein>
<dbReference type="Pfam" id="PF00732">
    <property type="entry name" value="GMC_oxred_N"/>
    <property type="match status" value="1"/>
</dbReference>
<dbReference type="SUPFAM" id="SSF54373">
    <property type="entry name" value="FAD-linked reductases, C-terminal domain"/>
    <property type="match status" value="1"/>
</dbReference>
<dbReference type="Pfam" id="PF05199">
    <property type="entry name" value="GMC_oxred_C"/>
    <property type="match status" value="1"/>
</dbReference>
<dbReference type="SUPFAM" id="SSF51905">
    <property type="entry name" value="FAD/NAD(P)-binding domain"/>
    <property type="match status" value="1"/>
</dbReference>
<dbReference type="Gene3D" id="3.50.50.60">
    <property type="entry name" value="FAD/NAD(P)-binding domain"/>
    <property type="match status" value="1"/>
</dbReference>
<evidence type="ECO:0000256" key="2">
    <source>
        <dbReference type="PIRSR" id="PIRSR000137-1"/>
    </source>
</evidence>
<feature type="active site" description="Proton acceptor" evidence="2">
    <location>
        <position position="533"/>
    </location>
</feature>
<comment type="similarity">
    <text evidence="1">Belongs to the GMC oxidoreductase family.</text>
</comment>
<reference evidence="5" key="1">
    <citation type="submission" date="2023-06" db="EMBL/GenBank/DDBJ databases">
        <authorList>
            <person name="Noh H."/>
        </authorList>
    </citation>
    <scope>NUCLEOTIDE SEQUENCE</scope>
    <source>
        <strain evidence="5">DUCC20226</strain>
    </source>
</reference>
<feature type="binding site" evidence="3">
    <location>
        <begin position="494"/>
        <end position="495"/>
    </location>
    <ligand>
        <name>FAD</name>
        <dbReference type="ChEBI" id="CHEBI:57692"/>
    </ligand>
</feature>
<dbReference type="AlphaFoldDB" id="A0AAD9SGH9"/>
<dbReference type="InterPro" id="IPR012132">
    <property type="entry name" value="GMC_OxRdtase"/>
</dbReference>
<name>A0AAD9SGH9_PHOAM</name>
<dbReference type="InterPro" id="IPR036188">
    <property type="entry name" value="FAD/NAD-bd_sf"/>
</dbReference>